<dbReference type="Pfam" id="PF08711">
    <property type="entry name" value="Med26"/>
    <property type="match status" value="1"/>
</dbReference>
<feature type="compositionally biased region" description="Polar residues" evidence="4">
    <location>
        <begin position="824"/>
        <end position="843"/>
    </location>
</feature>
<feature type="region of interest" description="Disordered" evidence="4">
    <location>
        <begin position="470"/>
        <end position="562"/>
    </location>
</feature>
<feature type="region of interest" description="Disordered" evidence="4">
    <location>
        <begin position="1"/>
        <end position="44"/>
    </location>
</feature>
<feature type="domain" description="TFIIS N-terminal" evidence="6">
    <location>
        <begin position="330"/>
        <end position="416"/>
    </location>
</feature>
<evidence type="ECO:0000256" key="2">
    <source>
        <dbReference type="ARBA" id="ARBA00023242"/>
    </source>
</evidence>
<dbReference type="InterPro" id="IPR043151">
    <property type="entry name" value="BAH_sf"/>
</dbReference>
<feature type="compositionally biased region" description="Polar residues" evidence="4">
    <location>
        <begin position="1003"/>
        <end position="1014"/>
    </location>
</feature>
<dbReference type="CDD" id="cd00183">
    <property type="entry name" value="TFIIS_I"/>
    <property type="match status" value="1"/>
</dbReference>
<dbReference type="PANTHER" id="PTHR46548:SF1">
    <property type="entry name" value="BAH AND TFIIS DOMAIN-CONTAINING PROTEIN-RELATED"/>
    <property type="match status" value="1"/>
</dbReference>
<evidence type="ECO:0000259" key="5">
    <source>
        <dbReference type="PROSITE" id="PS51038"/>
    </source>
</evidence>
<evidence type="ECO:0000256" key="1">
    <source>
        <dbReference type="ARBA" id="ARBA00004123"/>
    </source>
</evidence>
<dbReference type="SMART" id="SM00439">
    <property type="entry name" value="BAH"/>
    <property type="match status" value="1"/>
</dbReference>
<dbReference type="InterPro" id="IPR001025">
    <property type="entry name" value="BAH_dom"/>
</dbReference>
<accession>A0A7J7CL01</accession>
<feature type="compositionally biased region" description="Polar residues" evidence="4">
    <location>
        <begin position="1053"/>
        <end position="1064"/>
    </location>
</feature>
<evidence type="ECO:0000259" key="6">
    <source>
        <dbReference type="PROSITE" id="PS51319"/>
    </source>
</evidence>
<feature type="domain" description="BAH" evidence="5">
    <location>
        <begin position="48"/>
        <end position="163"/>
    </location>
</feature>
<dbReference type="FunCoup" id="A0A7J7CL01">
    <property type="interactions" value="3775"/>
</dbReference>
<evidence type="ECO:0000256" key="4">
    <source>
        <dbReference type="SAM" id="MobiDB-lite"/>
    </source>
</evidence>
<feature type="compositionally biased region" description="Polar residues" evidence="4">
    <location>
        <begin position="475"/>
        <end position="496"/>
    </location>
</feature>
<dbReference type="InterPro" id="IPR003617">
    <property type="entry name" value="TFIIS/CRSP70_N_sub"/>
</dbReference>
<evidence type="ECO:0000313" key="7">
    <source>
        <dbReference type="EMBL" id="KAF5734740.1"/>
    </source>
</evidence>
<sequence length="1643" mass="174895">MRGREGEERKRGLHMWIGPLPSTPSVAGDGSSSSLFSSPRNSFSKDGRKISVGDCALFKPPQDSPPFIGIIRSLTSSKEKNLRLGVNWLYRPGEVKLGKGILLEAAPNEIFYSFHRDEIPAASLLHPCKVAFLPKGVELSSGICSLVCRRVYDITNKCLWWLTDQDFIDERQEEINQLLYKTRVEMHATVQPGGRSPKQINGPTPTSQLKPGSDTIQNSASSFPSQVKGKKRERGDQSSDPVKRDRSIKNDDGDSGNGRADGILKSEIAKITEKGGLVDSEGVEKLVQLMLPQRNEKKIDLVGRSILASVVAATDKLDCLNKFVQHKGLPVFDGWLQEVHKGKIGDGNSPKDSDKSVEEFLLVLLRALDKLPVNLDALQMCNIGKSVNHLRSHKNMEIQKKARSLVDTWKKRVEAEIDAKSGSNPAVPWSARPRIREISHAANRQSSGTSEVAVKNSLTQLSASKPASVKLVQGDATTTPASASLESMRTAQSPVYASTDAKDGQSRNAAAAGASDIPLMVARDDKSSSSGGQSHTNSQSCSGDRAKSGGAFGKEDARSSTAGSITVSKITVGSSRNRKSVNGFPGTALSGVQREAVSSRSSVNRNPTEKVLQSTLTCEKAFDEPLVENTTQKLIVKIPNRVNSPVQSASGGSFEDPSCMNGRATSPVLLEKNCQFDRNFKDKDDANRANGPFDVNNESWQSNDFKDVLTSSNEEDPSPAAVPEEECCRAVDDCKKLTEVSRDGSSPSGNEQKSGKLNDTSFSSINALVDSCVNYSEANASVPAGDDVGMNLLASVAEEMSKSEVISPSNSPQQNNLSLDNSSTGHVSKLKSSAGDNLAQDGSLSPDGPCDQEKHWPRFADGKTASLFSHGNSTKEVNGHSNSSDMDWHQTVDPCAENDGKMKETGATASITGPYLSSVEKALKGEGSGEPKEESAGLEVIIDRGIDTKLEASSSLLMEEKLDVSSLDFKPVAVEGSSLYQSLEIDGDRKNVAEGLSSIMQTEQKPYSMMTSSEAVKGGDEELSHPSGSGQDMNDAEKCNEEKTEEMEINAGSHVNSCQKQSTAPDEHADLSLEHCTGADGGSPIIDNKGEHLSESVEGNDASDLQGGRPAPPKPEAERGVGSKGSKLIAGGNNEAEECMSASADGSSLSATGRVNVDAKVEFDLNEGFNPDDSKYGNTNNSLSPSCSASIPLISPFPFAVSSVSSGLPSLITVAAAAKGPFVPPEDLLRSKGELGWKGSAATSAFRPAEPRKVLDMRLGLTSVSLPDPTVGRPNRPLLDFDLNVPDERIIEDLACQSSAQGTGSVQGLTNSCDMAGELIGSCPSRASGGLDLDLNRVDEAVDMGNSLTSSGHRVEFTLPPVKSSSADFLKGEGNTCRDFDLNDGPAVDEMGAEPSPFSQRARNSVPSQPPAPVLRMNNHIGNISTWFTPSNTYPAVSIPPILPEREQSFPMIAPVGPQRIVAPTNSSTPFSPDVYRGPVLSSSPAAPFPSTPFQYPVFPFGTSYPLPSATFPGGSTAQVDSSSGGRIWFPIVHSQLLGPPGAVPSNYPRPYVVTLADGSHCSGADSSRKWGGQGLDLNAGPLVPDIEGREDMTSIGPRQLSVASSQALVEEHAQFYQVAGGSALKRKEPDGGWEGYRQSSWR</sequence>
<dbReference type="PANTHER" id="PTHR46548">
    <property type="entry name" value="BAH AND TFIIS DOMAIN-CONTAINING PROTEIN-RELATED"/>
    <property type="match status" value="1"/>
</dbReference>
<evidence type="ECO:0000313" key="8">
    <source>
        <dbReference type="Proteomes" id="UP000593562"/>
    </source>
</evidence>
<feature type="compositionally biased region" description="Low complexity" evidence="4">
    <location>
        <begin position="23"/>
        <end position="42"/>
    </location>
</feature>
<dbReference type="GO" id="GO:0005634">
    <property type="term" value="C:nucleus"/>
    <property type="evidence" value="ECO:0007669"/>
    <property type="project" value="UniProtKB-SubCell"/>
</dbReference>
<comment type="caution">
    <text evidence="7">The sequence shown here is derived from an EMBL/GenBank/DDBJ whole genome shotgun (WGS) entry which is preliminary data.</text>
</comment>
<feature type="compositionally biased region" description="Polar residues" evidence="4">
    <location>
        <begin position="743"/>
        <end position="758"/>
    </location>
</feature>
<name>A0A7J7CL01_TRIWF</name>
<reference evidence="7 8" key="1">
    <citation type="journal article" date="2020" name="Nat. Commun.">
        <title>Genome of Tripterygium wilfordii and identification of cytochrome P450 involved in triptolide biosynthesis.</title>
        <authorList>
            <person name="Tu L."/>
            <person name="Su P."/>
            <person name="Zhang Z."/>
            <person name="Gao L."/>
            <person name="Wang J."/>
            <person name="Hu T."/>
            <person name="Zhou J."/>
            <person name="Zhang Y."/>
            <person name="Zhao Y."/>
            <person name="Liu Y."/>
            <person name="Song Y."/>
            <person name="Tong Y."/>
            <person name="Lu Y."/>
            <person name="Yang J."/>
            <person name="Xu C."/>
            <person name="Jia M."/>
            <person name="Peters R.J."/>
            <person name="Huang L."/>
            <person name="Gao W."/>
        </authorList>
    </citation>
    <scope>NUCLEOTIDE SEQUENCE [LARGE SCALE GENOMIC DNA]</scope>
    <source>
        <strain evidence="8">cv. XIE 37</strain>
        <tissue evidence="7">Leaf</tissue>
    </source>
</reference>
<dbReference type="Gene3D" id="1.20.930.10">
    <property type="entry name" value="Conserved domain common to transcription factors TFIIS, elongin A, CRSP70"/>
    <property type="match status" value="1"/>
</dbReference>
<proteinExistence type="predicted"/>
<keyword evidence="2 3" id="KW-0539">Nucleus</keyword>
<feature type="region of interest" description="Disordered" evidence="4">
    <location>
        <begin position="1003"/>
        <end position="1130"/>
    </location>
</feature>
<feature type="compositionally biased region" description="Basic and acidic residues" evidence="4">
    <location>
        <begin position="233"/>
        <end position="252"/>
    </location>
</feature>
<dbReference type="SUPFAM" id="SSF47676">
    <property type="entry name" value="Conserved domain common to transcription factors TFIIS, elongin A, CRSP70"/>
    <property type="match status" value="1"/>
</dbReference>
<dbReference type="PROSITE" id="PS51038">
    <property type="entry name" value="BAH"/>
    <property type="match status" value="1"/>
</dbReference>
<comment type="subcellular location">
    <subcellularLocation>
        <location evidence="1 3">Nucleus</location>
    </subcellularLocation>
</comment>
<dbReference type="Gene3D" id="2.30.30.490">
    <property type="match status" value="1"/>
</dbReference>
<organism evidence="7 8">
    <name type="scientific">Tripterygium wilfordii</name>
    <name type="common">Thunder God vine</name>
    <dbReference type="NCBI Taxonomy" id="458696"/>
    <lineage>
        <taxon>Eukaryota</taxon>
        <taxon>Viridiplantae</taxon>
        <taxon>Streptophyta</taxon>
        <taxon>Embryophyta</taxon>
        <taxon>Tracheophyta</taxon>
        <taxon>Spermatophyta</taxon>
        <taxon>Magnoliopsida</taxon>
        <taxon>eudicotyledons</taxon>
        <taxon>Gunneridae</taxon>
        <taxon>Pentapetalae</taxon>
        <taxon>rosids</taxon>
        <taxon>fabids</taxon>
        <taxon>Celastrales</taxon>
        <taxon>Celastraceae</taxon>
        <taxon>Tripterygium</taxon>
    </lineage>
</organism>
<feature type="region of interest" description="Disordered" evidence="4">
    <location>
        <begin position="681"/>
        <end position="703"/>
    </location>
</feature>
<dbReference type="SMART" id="SM00509">
    <property type="entry name" value="TFS2N"/>
    <property type="match status" value="1"/>
</dbReference>
<dbReference type="Pfam" id="PF01426">
    <property type="entry name" value="BAH"/>
    <property type="match status" value="1"/>
</dbReference>
<evidence type="ECO:0000256" key="3">
    <source>
        <dbReference type="PROSITE-ProRule" id="PRU00649"/>
    </source>
</evidence>
<feature type="region of interest" description="Disordered" evidence="4">
    <location>
        <begin position="1621"/>
        <end position="1643"/>
    </location>
</feature>
<dbReference type="InterPro" id="IPR035441">
    <property type="entry name" value="TFIIS/LEDGF_dom_sf"/>
</dbReference>
<feature type="region of interest" description="Disordered" evidence="4">
    <location>
        <begin position="803"/>
        <end position="855"/>
    </location>
</feature>
<dbReference type="InterPro" id="IPR017923">
    <property type="entry name" value="TFIIS_N"/>
</dbReference>
<protein>
    <submittedName>
        <fullName evidence="7">BAH domain TFIIS helical bundle-like domain isoform 1</fullName>
    </submittedName>
</protein>
<dbReference type="PROSITE" id="PS51319">
    <property type="entry name" value="TFIIS_N"/>
    <property type="match status" value="1"/>
</dbReference>
<dbReference type="InParanoid" id="A0A7J7CL01"/>
<feature type="compositionally biased region" description="Low complexity" evidence="4">
    <location>
        <begin position="528"/>
        <end position="540"/>
    </location>
</feature>
<feature type="region of interest" description="Disordered" evidence="4">
    <location>
        <begin position="739"/>
        <end position="758"/>
    </location>
</feature>
<feature type="compositionally biased region" description="Low complexity" evidence="4">
    <location>
        <begin position="807"/>
        <end position="823"/>
    </location>
</feature>
<keyword evidence="8" id="KW-1185">Reference proteome</keyword>
<feature type="region of interest" description="Disordered" evidence="4">
    <location>
        <begin position="188"/>
        <end position="261"/>
    </location>
</feature>
<dbReference type="GO" id="GO:0003682">
    <property type="term" value="F:chromatin binding"/>
    <property type="evidence" value="ECO:0007669"/>
    <property type="project" value="InterPro"/>
</dbReference>
<dbReference type="OrthoDB" id="1917005at2759"/>
<gene>
    <name evidence="7" type="ORF">HS088_TW15G00232</name>
</gene>
<dbReference type="EMBL" id="JAAARO010000015">
    <property type="protein sequence ID" value="KAF5734740.1"/>
    <property type="molecule type" value="Genomic_DNA"/>
</dbReference>
<dbReference type="Proteomes" id="UP000593562">
    <property type="component" value="Unassembled WGS sequence"/>
</dbReference>
<feature type="compositionally biased region" description="Basic and acidic residues" evidence="4">
    <location>
        <begin position="1"/>
        <end position="10"/>
    </location>
</feature>
<feature type="compositionally biased region" description="Polar residues" evidence="4">
    <location>
        <begin position="198"/>
        <end position="225"/>
    </location>
</feature>